<accession>A0A0C3EZE7</accession>
<dbReference type="AlphaFoldDB" id="A0A0C3EZE7"/>
<evidence type="ECO:0000313" key="1">
    <source>
        <dbReference type="EMBL" id="KIM73304.1"/>
    </source>
</evidence>
<evidence type="ECO:0000313" key="2">
    <source>
        <dbReference type="Proteomes" id="UP000054166"/>
    </source>
</evidence>
<dbReference type="HOGENOM" id="CLU_001324_10_1_1"/>
<dbReference type="InParanoid" id="A0A0C3EZE7"/>
<name>A0A0C3EZE7_PILCF</name>
<dbReference type="Proteomes" id="UP000054166">
    <property type="component" value="Unassembled WGS sequence"/>
</dbReference>
<dbReference type="EMBL" id="KN833086">
    <property type="protein sequence ID" value="KIM73304.1"/>
    <property type="molecule type" value="Genomic_DNA"/>
</dbReference>
<sequence length="67" mass="7759">KGQSLQHTLVDLASTKGIQALYVMISRAVSLNNLAVMRWFLPHNVNQRLSEEYRDEFSRLEKLDLIT</sequence>
<reference evidence="2" key="2">
    <citation type="submission" date="2015-01" db="EMBL/GenBank/DDBJ databases">
        <title>Evolutionary Origins and Diversification of the Mycorrhizal Mutualists.</title>
        <authorList>
            <consortium name="DOE Joint Genome Institute"/>
            <consortium name="Mycorrhizal Genomics Consortium"/>
            <person name="Kohler A."/>
            <person name="Kuo A."/>
            <person name="Nagy L.G."/>
            <person name="Floudas D."/>
            <person name="Copeland A."/>
            <person name="Barry K.W."/>
            <person name="Cichocki N."/>
            <person name="Veneault-Fourrey C."/>
            <person name="LaButti K."/>
            <person name="Lindquist E.A."/>
            <person name="Lipzen A."/>
            <person name="Lundell T."/>
            <person name="Morin E."/>
            <person name="Murat C."/>
            <person name="Riley R."/>
            <person name="Ohm R."/>
            <person name="Sun H."/>
            <person name="Tunlid A."/>
            <person name="Henrissat B."/>
            <person name="Grigoriev I.V."/>
            <person name="Hibbett D.S."/>
            <person name="Martin F."/>
        </authorList>
    </citation>
    <scope>NUCLEOTIDE SEQUENCE [LARGE SCALE GENOMIC DNA]</scope>
    <source>
        <strain evidence="2">F 1598</strain>
    </source>
</reference>
<protein>
    <submittedName>
        <fullName evidence="1">Uncharacterized protein</fullName>
    </submittedName>
</protein>
<reference evidence="1 2" key="1">
    <citation type="submission" date="2014-04" db="EMBL/GenBank/DDBJ databases">
        <authorList>
            <consortium name="DOE Joint Genome Institute"/>
            <person name="Kuo A."/>
            <person name="Tarkka M."/>
            <person name="Buscot F."/>
            <person name="Kohler A."/>
            <person name="Nagy L.G."/>
            <person name="Floudas D."/>
            <person name="Copeland A."/>
            <person name="Barry K.W."/>
            <person name="Cichocki N."/>
            <person name="Veneault-Fourrey C."/>
            <person name="LaButti K."/>
            <person name="Lindquist E.A."/>
            <person name="Lipzen A."/>
            <person name="Lundell T."/>
            <person name="Morin E."/>
            <person name="Murat C."/>
            <person name="Sun H."/>
            <person name="Tunlid A."/>
            <person name="Henrissat B."/>
            <person name="Grigoriev I.V."/>
            <person name="Hibbett D.S."/>
            <person name="Martin F."/>
            <person name="Nordberg H.P."/>
            <person name="Cantor M.N."/>
            <person name="Hua S.X."/>
        </authorList>
    </citation>
    <scope>NUCLEOTIDE SEQUENCE [LARGE SCALE GENOMIC DNA]</scope>
    <source>
        <strain evidence="1 2">F 1598</strain>
    </source>
</reference>
<organism evidence="1 2">
    <name type="scientific">Piloderma croceum (strain F 1598)</name>
    <dbReference type="NCBI Taxonomy" id="765440"/>
    <lineage>
        <taxon>Eukaryota</taxon>
        <taxon>Fungi</taxon>
        <taxon>Dikarya</taxon>
        <taxon>Basidiomycota</taxon>
        <taxon>Agaricomycotina</taxon>
        <taxon>Agaricomycetes</taxon>
        <taxon>Agaricomycetidae</taxon>
        <taxon>Atheliales</taxon>
        <taxon>Atheliaceae</taxon>
        <taxon>Piloderma</taxon>
    </lineage>
</organism>
<proteinExistence type="predicted"/>
<keyword evidence="2" id="KW-1185">Reference proteome</keyword>
<feature type="non-terminal residue" evidence="1">
    <location>
        <position position="1"/>
    </location>
</feature>
<feature type="non-terminal residue" evidence="1">
    <location>
        <position position="67"/>
    </location>
</feature>
<dbReference type="OrthoDB" id="432234at2759"/>
<gene>
    <name evidence="1" type="ORF">PILCRDRAFT_39654</name>
</gene>